<name>A0ACC6NZP9_9BURK</name>
<dbReference type="EC" id="5.4.99.-" evidence="1"/>
<keyword evidence="1" id="KW-0413">Isomerase</keyword>
<evidence type="ECO:0000313" key="2">
    <source>
        <dbReference type="Proteomes" id="UP001364695"/>
    </source>
</evidence>
<evidence type="ECO:0000313" key="1">
    <source>
        <dbReference type="EMBL" id="MEJ7137444.1"/>
    </source>
</evidence>
<dbReference type="EMBL" id="JAWDIE010000004">
    <property type="protein sequence ID" value="MEJ7137444.1"/>
    <property type="molecule type" value="Genomic_DNA"/>
</dbReference>
<sequence length="249" mass="26928">MAPADPAQPVDALLEQTAASPVLDQLGGIDLLALDDDWVVAVKPAGLLSVPGRDPGQDHLLRRLAPLSGPPGSDSGGPLLVVHRLDQATSGLIVLARHKAAQADLARQFQQREVAKRYEAVVLGQPDPPHGQVDKALLVDWPNRPRQQVNVHWGKPALTLYRSLAPWPLAQAPATRVALWPVTGRSHQLRVHMQWINHPILGDEFYAPPAWQPGGSTAAPDRLLLHASHLALKHPSHGGRATWHSPAPF</sequence>
<keyword evidence="2" id="KW-1185">Reference proteome</keyword>
<dbReference type="Proteomes" id="UP001364695">
    <property type="component" value="Unassembled WGS sequence"/>
</dbReference>
<accession>A0ACC6NZP9</accession>
<gene>
    <name evidence="1" type="ORF">RV045_03230</name>
</gene>
<organism evidence="1 2">
    <name type="scientific">Amphibiibacter pelophylacis</name>
    <dbReference type="NCBI Taxonomy" id="1799477"/>
    <lineage>
        <taxon>Bacteria</taxon>
        <taxon>Pseudomonadati</taxon>
        <taxon>Pseudomonadota</taxon>
        <taxon>Betaproteobacteria</taxon>
        <taxon>Burkholderiales</taxon>
        <taxon>Sphaerotilaceae</taxon>
        <taxon>Amphibiibacter</taxon>
    </lineage>
</organism>
<reference evidence="1" key="1">
    <citation type="submission" date="2023-10" db="EMBL/GenBank/DDBJ databases">
        <title>Amphibacter perezi, gen. nov., sp. nov. a novel taxa of the family Comamonadaceae, class Betaproteobacteria isolated from the skin microbiota of Pelophylax perezi from different populations.</title>
        <authorList>
            <person name="Costa S."/>
            <person name="Proenca D.N."/>
            <person name="Lopes I."/>
            <person name="Morais P.V."/>
        </authorList>
    </citation>
    <scope>NUCLEOTIDE SEQUENCE</scope>
    <source>
        <strain evidence="1">SL12-8</strain>
    </source>
</reference>
<proteinExistence type="predicted"/>
<protein>
    <submittedName>
        <fullName evidence="1">RluA family pseudouridine synthase</fullName>
        <ecNumber evidence="1">5.4.99.-</ecNumber>
    </submittedName>
</protein>
<comment type="caution">
    <text evidence="1">The sequence shown here is derived from an EMBL/GenBank/DDBJ whole genome shotgun (WGS) entry which is preliminary data.</text>
</comment>